<dbReference type="Gene3D" id="2.60.40.10">
    <property type="entry name" value="Immunoglobulins"/>
    <property type="match status" value="7"/>
</dbReference>
<feature type="domain" description="Ig-like" evidence="5">
    <location>
        <begin position="318"/>
        <end position="411"/>
    </location>
</feature>
<dbReference type="GO" id="GO:0007156">
    <property type="term" value="P:homophilic cell adhesion via plasma membrane adhesion molecules"/>
    <property type="evidence" value="ECO:0007669"/>
    <property type="project" value="TreeGrafter"/>
</dbReference>
<dbReference type="PANTHER" id="PTHR45080:SF8">
    <property type="entry name" value="IG-LIKE DOMAIN-CONTAINING PROTEIN"/>
    <property type="match status" value="1"/>
</dbReference>
<feature type="domain" description="Ig-like" evidence="5">
    <location>
        <begin position="219"/>
        <end position="312"/>
    </location>
</feature>
<dbReference type="SUPFAM" id="SSF48726">
    <property type="entry name" value="Immunoglobulin"/>
    <property type="match status" value="7"/>
</dbReference>
<keyword evidence="2" id="KW-1015">Disulfide bond</keyword>
<dbReference type="FunFam" id="2.60.40.10:FF:000097">
    <property type="entry name" value="Bent, isoform F"/>
    <property type="match status" value="5"/>
</dbReference>
<dbReference type="Pfam" id="PF07679">
    <property type="entry name" value="I-set"/>
    <property type="match status" value="7"/>
</dbReference>
<feature type="compositionally biased region" description="Basic and acidic residues" evidence="4">
    <location>
        <begin position="845"/>
        <end position="913"/>
    </location>
</feature>
<organism evidence="6 7">
    <name type="scientific">Trichonephila clavata</name>
    <name type="common">Joro spider</name>
    <name type="synonym">Nephila clavata</name>
    <dbReference type="NCBI Taxonomy" id="2740835"/>
    <lineage>
        <taxon>Eukaryota</taxon>
        <taxon>Metazoa</taxon>
        <taxon>Ecdysozoa</taxon>
        <taxon>Arthropoda</taxon>
        <taxon>Chelicerata</taxon>
        <taxon>Arachnida</taxon>
        <taxon>Araneae</taxon>
        <taxon>Araneomorphae</taxon>
        <taxon>Entelegynae</taxon>
        <taxon>Araneoidea</taxon>
        <taxon>Nephilidae</taxon>
        <taxon>Trichonephila</taxon>
    </lineage>
</organism>
<feature type="domain" description="Ig-like" evidence="5">
    <location>
        <begin position="946"/>
        <end position="982"/>
    </location>
</feature>
<dbReference type="SMART" id="SM00408">
    <property type="entry name" value="IGc2"/>
    <property type="match status" value="7"/>
</dbReference>
<dbReference type="InterPro" id="IPR003598">
    <property type="entry name" value="Ig_sub2"/>
</dbReference>
<evidence type="ECO:0000313" key="7">
    <source>
        <dbReference type="Proteomes" id="UP000887116"/>
    </source>
</evidence>
<name>A0A8X6G2X0_TRICU</name>
<dbReference type="InterPro" id="IPR003599">
    <property type="entry name" value="Ig_sub"/>
</dbReference>
<feature type="domain" description="Ig-like" evidence="5">
    <location>
        <begin position="422"/>
        <end position="514"/>
    </location>
</feature>
<feature type="domain" description="Ig-like" evidence="5">
    <location>
        <begin position="7"/>
        <end position="99"/>
    </location>
</feature>
<feature type="non-terminal residue" evidence="6">
    <location>
        <position position="1"/>
    </location>
</feature>
<feature type="compositionally biased region" description="Basic and acidic residues" evidence="4">
    <location>
        <begin position="726"/>
        <end position="838"/>
    </location>
</feature>
<dbReference type="GO" id="GO:0005886">
    <property type="term" value="C:plasma membrane"/>
    <property type="evidence" value="ECO:0007669"/>
    <property type="project" value="TreeGrafter"/>
</dbReference>
<feature type="compositionally biased region" description="Basic and acidic residues" evidence="4">
    <location>
        <begin position="922"/>
        <end position="934"/>
    </location>
</feature>
<keyword evidence="1" id="KW-0732">Signal</keyword>
<feature type="domain" description="Ig-like" evidence="5">
    <location>
        <begin position="112"/>
        <end position="204"/>
    </location>
</feature>
<dbReference type="PROSITE" id="PS50835">
    <property type="entry name" value="IG_LIKE"/>
    <property type="match status" value="7"/>
</dbReference>
<feature type="domain" description="Ig-like" evidence="5">
    <location>
        <begin position="519"/>
        <end position="613"/>
    </location>
</feature>
<keyword evidence="7" id="KW-1185">Reference proteome</keyword>
<protein>
    <submittedName>
        <fullName evidence="6">Twitchin</fullName>
    </submittedName>
</protein>
<dbReference type="OrthoDB" id="504170at2759"/>
<evidence type="ECO:0000256" key="3">
    <source>
        <dbReference type="ARBA" id="ARBA00023319"/>
    </source>
</evidence>
<feature type="compositionally biased region" description="Basic and acidic residues" evidence="4">
    <location>
        <begin position="633"/>
        <end position="706"/>
    </location>
</feature>
<comment type="caution">
    <text evidence="6">The sequence shown here is derived from an EMBL/GenBank/DDBJ whole genome shotgun (WGS) entry which is preliminary data.</text>
</comment>
<dbReference type="InterPro" id="IPR013098">
    <property type="entry name" value="Ig_I-set"/>
</dbReference>
<dbReference type="EMBL" id="BMAO01034166">
    <property type="protein sequence ID" value="GFQ94463.1"/>
    <property type="molecule type" value="Genomic_DNA"/>
</dbReference>
<feature type="compositionally biased region" description="Acidic residues" evidence="4">
    <location>
        <begin position="622"/>
        <end position="632"/>
    </location>
</feature>
<feature type="region of interest" description="Disordered" evidence="4">
    <location>
        <begin position="726"/>
        <end position="949"/>
    </location>
</feature>
<evidence type="ECO:0000256" key="2">
    <source>
        <dbReference type="ARBA" id="ARBA00023157"/>
    </source>
</evidence>
<dbReference type="SMART" id="SM00409">
    <property type="entry name" value="IG"/>
    <property type="match status" value="6"/>
</dbReference>
<evidence type="ECO:0000256" key="4">
    <source>
        <dbReference type="SAM" id="MobiDB-lite"/>
    </source>
</evidence>
<evidence type="ECO:0000313" key="6">
    <source>
        <dbReference type="EMBL" id="GFQ94463.1"/>
    </source>
</evidence>
<evidence type="ECO:0000256" key="1">
    <source>
        <dbReference type="ARBA" id="ARBA00022729"/>
    </source>
</evidence>
<dbReference type="InterPro" id="IPR013783">
    <property type="entry name" value="Ig-like_fold"/>
</dbReference>
<feature type="region of interest" description="Disordered" evidence="4">
    <location>
        <begin position="615"/>
        <end position="706"/>
    </location>
</feature>
<sequence>MGDQKAPVFEKKPAIRQDEDEDKLFFECIIAANPTPTISWFRDDKPVESKDRFQIKCDKKGNSYHCALVIEDVDEEDGGKYKVTAKNNLGESSATINLNFDTEEEEEEEGKPVFTGKPLIKQSPDFKSIIFECNLTADPKPTLQWFHNGKPVNDGGRYKYILKQVASGFLASLEIAQVGSEDGGEYKVTAKNSVGEGSATINLNFEGDASKKIPGGKAPRFPKKPAIKQEGDSLCLEVVLEAHPFPKILWFLGTKEVKEGPRHKIKKKDTAKDTYILTLEIIDPSPEDGGTYRCNAVNELGESNANIALNLQGAEEGPTFTQKPKIIPKENGKLILMECHVKSKSALKVTWYQGNKAVQETIRFKSSVVELRGNEYKVALEIRDPSSKDGGIYKCNIKNDEGEINANLNLNIEGDRIEGDAPTFVEKPKIISEDEGKRIIMECKVKANPKPTITWYLDNVVIKETNRIVQTVKQEKDVYTIRLELKSPELTDAGLYKCNVKNVAGESNANLTLNIELAPVIREKPKVLRREKEEKVVIECHVRSNAQPECVWYKENTMVRQDAKHKVQIRKVDKGEYAVMLEIDKPAQSDKGLYKLQAKNEKGIIASEAIKVTLEDEKKEESEEEESEEEEVEQKKQLQKKDEKKTVEKKDEKKETMKKTLEKKEEQTMSKRTMEKKEEKQEVRKTLEKKEEQTMTKKTLEKKEEQTALKKTLEKKEDQTAVKKTLEKKEEQTMAKKTLDKKEEQTLTKKTLDKKEEQKETIGLRKTLDTKEEKKEITQKTAEKKEEAIKKVVETKTEAAKKDVTASKLDTQKKEETKTTDRFGVAKKDTTVEQKEVSKTGISKVEPKKPEDTKAVPDQKEPEKKSLFGKKEPEQKEPEKKSLFGKKEPEQKEPEKKSLFGKKEAPKEEEAKTPVKKTFRRPPPEAEPPKDELGKIVLKKRTGNPPKFTKTFESITTEIGKSVEFTCEIESKDRATITWYKNKKVIDEPRHYRITYEEPGMKMPEIKEIEQRKATPLEPM</sequence>
<dbReference type="PANTHER" id="PTHR45080">
    <property type="entry name" value="CONTACTIN 5"/>
    <property type="match status" value="1"/>
</dbReference>
<dbReference type="InterPro" id="IPR007110">
    <property type="entry name" value="Ig-like_dom"/>
</dbReference>
<gene>
    <name evidence="6" type="primary">unc-22</name>
    <name evidence="6" type="ORF">TNCT_584671</name>
</gene>
<dbReference type="InterPro" id="IPR036179">
    <property type="entry name" value="Ig-like_dom_sf"/>
</dbReference>
<evidence type="ECO:0000259" key="5">
    <source>
        <dbReference type="PROSITE" id="PS50835"/>
    </source>
</evidence>
<proteinExistence type="predicted"/>
<accession>A0A8X6G2X0</accession>
<dbReference type="InterPro" id="IPR050958">
    <property type="entry name" value="Cell_Adh-Cytoskel_Orgn"/>
</dbReference>
<dbReference type="Proteomes" id="UP000887116">
    <property type="component" value="Unassembled WGS sequence"/>
</dbReference>
<dbReference type="AlphaFoldDB" id="A0A8X6G2X0"/>
<keyword evidence="3" id="KW-0393">Immunoglobulin domain</keyword>
<reference evidence="6" key="1">
    <citation type="submission" date="2020-07" db="EMBL/GenBank/DDBJ databases">
        <title>Multicomponent nature underlies the extraordinary mechanical properties of spider dragline silk.</title>
        <authorList>
            <person name="Kono N."/>
            <person name="Nakamura H."/>
            <person name="Mori M."/>
            <person name="Yoshida Y."/>
            <person name="Ohtoshi R."/>
            <person name="Malay A.D."/>
            <person name="Moran D.A.P."/>
            <person name="Tomita M."/>
            <person name="Numata K."/>
            <person name="Arakawa K."/>
        </authorList>
    </citation>
    <scope>NUCLEOTIDE SEQUENCE</scope>
</reference>